<dbReference type="AlphaFoldDB" id="A0A699IEE1"/>
<accession>A0A699IEE1</accession>
<organism evidence="1">
    <name type="scientific">Tanacetum cinerariifolium</name>
    <name type="common">Dalmatian daisy</name>
    <name type="synonym">Chrysanthemum cinerariifolium</name>
    <dbReference type="NCBI Taxonomy" id="118510"/>
    <lineage>
        <taxon>Eukaryota</taxon>
        <taxon>Viridiplantae</taxon>
        <taxon>Streptophyta</taxon>
        <taxon>Embryophyta</taxon>
        <taxon>Tracheophyta</taxon>
        <taxon>Spermatophyta</taxon>
        <taxon>Magnoliopsida</taxon>
        <taxon>eudicotyledons</taxon>
        <taxon>Gunneridae</taxon>
        <taxon>Pentapetalae</taxon>
        <taxon>asterids</taxon>
        <taxon>campanulids</taxon>
        <taxon>Asterales</taxon>
        <taxon>Asteraceae</taxon>
        <taxon>Asteroideae</taxon>
        <taxon>Anthemideae</taxon>
        <taxon>Anthemidinae</taxon>
        <taxon>Tanacetum</taxon>
    </lineage>
</organism>
<comment type="caution">
    <text evidence="1">The sequence shown here is derived from an EMBL/GenBank/DDBJ whole genome shotgun (WGS) entry which is preliminary data.</text>
</comment>
<proteinExistence type="predicted"/>
<sequence length="84" mass="9544">MDSVLINFETDLKKFISPEPISHMNHSIFRKNLAPISVKGEGMPIPKEPTRKAFTKNPMNIPLQATDALGVRYTHLIRDTHIFS</sequence>
<gene>
    <name evidence="1" type="ORF">Tci_510405</name>
</gene>
<name>A0A699IEE1_TANCI</name>
<reference evidence="1" key="1">
    <citation type="journal article" date="2019" name="Sci. Rep.">
        <title>Draft genome of Tanacetum cinerariifolium, the natural source of mosquito coil.</title>
        <authorList>
            <person name="Yamashiro T."/>
            <person name="Shiraishi A."/>
            <person name="Satake H."/>
            <person name="Nakayama K."/>
        </authorList>
    </citation>
    <scope>NUCLEOTIDE SEQUENCE</scope>
</reference>
<dbReference type="EMBL" id="BKCJ010272441">
    <property type="protein sequence ID" value="GEZ38432.1"/>
    <property type="molecule type" value="Genomic_DNA"/>
</dbReference>
<protein>
    <submittedName>
        <fullName evidence="1">Uncharacterized protein</fullName>
    </submittedName>
</protein>
<evidence type="ECO:0000313" key="1">
    <source>
        <dbReference type="EMBL" id="GEZ38432.1"/>
    </source>
</evidence>